<dbReference type="PANTHER" id="PTHR14969:SF62">
    <property type="entry name" value="DECAPRENYLPHOSPHORYL-5-PHOSPHORIBOSE PHOSPHATASE RV3807C-RELATED"/>
    <property type="match status" value="1"/>
</dbReference>
<dbReference type="GO" id="GO:0016787">
    <property type="term" value="F:hydrolase activity"/>
    <property type="evidence" value="ECO:0007669"/>
    <property type="project" value="UniProtKB-KW"/>
</dbReference>
<name>A0A1H1BF20_9MICO</name>
<feature type="domain" description="Phosphatidic acid phosphatase type 2/haloperoxidase" evidence="9">
    <location>
        <begin position="106"/>
        <end position="218"/>
    </location>
</feature>
<keyword evidence="6 8" id="KW-0472">Membrane</keyword>
<gene>
    <name evidence="10" type="ORF">SAMN04488565_2783</name>
</gene>
<reference evidence="10 11" key="1">
    <citation type="submission" date="2016-10" db="EMBL/GenBank/DDBJ databases">
        <authorList>
            <person name="de Groot N.N."/>
        </authorList>
    </citation>
    <scope>NUCLEOTIDE SEQUENCE [LARGE SCALE GENOMIC DNA]</scope>
    <source>
        <strain evidence="10 11">DSM 22788</strain>
    </source>
</reference>
<evidence type="ECO:0000313" key="10">
    <source>
        <dbReference type="EMBL" id="SDQ50548.1"/>
    </source>
</evidence>
<evidence type="ECO:0000256" key="7">
    <source>
        <dbReference type="SAM" id="MobiDB-lite"/>
    </source>
</evidence>
<evidence type="ECO:0000256" key="1">
    <source>
        <dbReference type="ARBA" id="ARBA00004651"/>
    </source>
</evidence>
<dbReference type="EMBL" id="FNKB01000002">
    <property type="protein sequence ID" value="SDQ50548.1"/>
    <property type="molecule type" value="Genomic_DNA"/>
</dbReference>
<keyword evidence="4" id="KW-0378">Hydrolase</keyword>
<dbReference type="SUPFAM" id="SSF48317">
    <property type="entry name" value="Acid phosphatase/Vanadium-dependent haloperoxidase"/>
    <property type="match status" value="1"/>
</dbReference>
<feature type="transmembrane region" description="Helical" evidence="8">
    <location>
        <begin position="147"/>
        <end position="166"/>
    </location>
</feature>
<feature type="transmembrane region" description="Helical" evidence="8">
    <location>
        <begin position="107"/>
        <end position="127"/>
    </location>
</feature>
<dbReference type="Proteomes" id="UP000182690">
    <property type="component" value="Unassembled WGS sequence"/>
</dbReference>
<evidence type="ECO:0000256" key="3">
    <source>
        <dbReference type="ARBA" id="ARBA00022692"/>
    </source>
</evidence>
<sequence length="232" mass="24060">MAPSDRAPASRPQQSAAARRTPPPAAVAASIVAVLVIGAFGAYQRFAQTGVFAIDSWWADTVSIERGSALFAVAVFLAQVGDGIGAAACAAILAALCFALRRPRDGAAVLTAALLGVVMSEAVKALTLRTRPTGQLFESFGASYPSGHSMGASALAVSVVLIAIGSDRIDSRLRGWITAAAVLWIAAMMWSRTALHVHWLTDTVAGALLGIAAAIIARRLWFGPQSAPVVRR</sequence>
<dbReference type="Gene3D" id="1.20.144.10">
    <property type="entry name" value="Phosphatidic acid phosphatase type 2/haloperoxidase"/>
    <property type="match status" value="1"/>
</dbReference>
<evidence type="ECO:0000256" key="5">
    <source>
        <dbReference type="ARBA" id="ARBA00022989"/>
    </source>
</evidence>
<evidence type="ECO:0000313" key="11">
    <source>
        <dbReference type="Proteomes" id="UP000182690"/>
    </source>
</evidence>
<feature type="transmembrane region" description="Helical" evidence="8">
    <location>
        <begin position="69"/>
        <end position="100"/>
    </location>
</feature>
<dbReference type="eggNOG" id="COG0671">
    <property type="taxonomic scope" value="Bacteria"/>
</dbReference>
<dbReference type="RefSeq" id="WP_010156379.1">
    <property type="nucleotide sequence ID" value="NZ_FNKB01000002.1"/>
</dbReference>
<feature type="transmembrane region" description="Helical" evidence="8">
    <location>
        <begin position="21"/>
        <end position="43"/>
    </location>
</feature>
<evidence type="ECO:0000259" key="9">
    <source>
        <dbReference type="SMART" id="SM00014"/>
    </source>
</evidence>
<keyword evidence="2" id="KW-1003">Cell membrane</keyword>
<accession>A0A1H1BF20</accession>
<dbReference type="Pfam" id="PF01569">
    <property type="entry name" value="PAP2"/>
    <property type="match status" value="1"/>
</dbReference>
<organism evidence="10 11">
    <name type="scientific">Leucobacter chromiiresistens</name>
    <dbReference type="NCBI Taxonomy" id="1079994"/>
    <lineage>
        <taxon>Bacteria</taxon>
        <taxon>Bacillati</taxon>
        <taxon>Actinomycetota</taxon>
        <taxon>Actinomycetes</taxon>
        <taxon>Micrococcales</taxon>
        <taxon>Microbacteriaceae</taxon>
        <taxon>Leucobacter</taxon>
    </lineage>
</organism>
<evidence type="ECO:0000256" key="2">
    <source>
        <dbReference type="ARBA" id="ARBA00022475"/>
    </source>
</evidence>
<keyword evidence="3 8" id="KW-0812">Transmembrane</keyword>
<proteinExistence type="predicted"/>
<dbReference type="GO" id="GO:0005886">
    <property type="term" value="C:plasma membrane"/>
    <property type="evidence" value="ECO:0007669"/>
    <property type="project" value="UniProtKB-SubCell"/>
</dbReference>
<dbReference type="STRING" id="1079994.SAMN04488565_2783"/>
<feature type="region of interest" description="Disordered" evidence="7">
    <location>
        <begin position="1"/>
        <end position="21"/>
    </location>
</feature>
<dbReference type="AlphaFoldDB" id="A0A1H1BF20"/>
<feature type="transmembrane region" description="Helical" evidence="8">
    <location>
        <begin position="173"/>
        <end position="191"/>
    </location>
</feature>
<dbReference type="OrthoDB" id="5289372at2"/>
<feature type="transmembrane region" description="Helical" evidence="8">
    <location>
        <begin position="203"/>
        <end position="222"/>
    </location>
</feature>
<dbReference type="SMART" id="SM00014">
    <property type="entry name" value="acidPPc"/>
    <property type="match status" value="1"/>
</dbReference>
<dbReference type="PANTHER" id="PTHR14969">
    <property type="entry name" value="SPHINGOSINE-1-PHOSPHATE PHOSPHOHYDROLASE"/>
    <property type="match status" value="1"/>
</dbReference>
<keyword evidence="5 8" id="KW-1133">Transmembrane helix</keyword>
<evidence type="ECO:0000256" key="8">
    <source>
        <dbReference type="SAM" id="Phobius"/>
    </source>
</evidence>
<dbReference type="InterPro" id="IPR036938">
    <property type="entry name" value="PAP2/HPO_sf"/>
</dbReference>
<dbReference type="InterPro" id="IPR000326">
    <property type="entry name" value="PAP2/HPO"/>
</dbReference>
<evidence type="ECO:0000256" key="4">
    <source>
        <dbReference type="ARBA" id="ARBA00022801"/>
    </source>
</evidence>
<comment type="subcellular location">
    <subcellularLocation>
        <location evidence="1">Cell membrane</location>
        <topology evidence="1">Multi-pass membrane protein</topology>
    </subcellularLocation>
</comment>
<evidence type="ECO:0000256" key="6">
    <source>
        <dbReference type="ARBA" id="ARBA00023136"/>
    </source>
</evidence>
<protein>
    <submittedName>
        <fullName evidence="10">Undecaprenyl-diphosphatase</fullName>
    </submittedName>
</protein>